<feature type="domain" description="Lipocalin" evidence="3">
    <location>
        <begin position="414"/>
        <end position="577"/>
    </location>
</feature>
<dbReference type="PANTHER" id="PTHR37437:SF4">
    <property type="entry name" value="LIPOCALIN-RELATED PROTEIN"/>
    <property type="match status" value="1"/>
</dbReference>
<dbReference type="Proteomes" id="UP000887572">
    <property type="component" value="Unplaced"/>
</dbReference>
<keyword evidence="2" id="KW-0732">Signal</keyword>
<proteinExistence type="predicted"/>
<feature type="signal peptide" evidence="2">
    <location>
        <begin position="1"/>
        <end position="24"/>
    </location>
</feature>
<reference evidence="5" key="1">
    <citation type="submission" date="2022-11" db="UniProtKB">
        <authorList>
            <consortium name="WormBaseParasite"/>
        </authorList>
    </citation>
    <scope>IDENTIFICATION</scope>
</reference>
<feature type="compositionally biased region" description="Low complexity" evidence="1">
    <location>
        <begin position="245"/>
        <end position="256"/>
    </location>
</feature>
<evidence type="ECO:0000313" key="4">
    <source>
        <dbReference type="Proteomes" id="UP000887572"/>
    </source>
</evidence>
<dbReference type="InterPro" id="IPR056868">
    <property type="entry name" value="Lipocalin_dom_nem"/>
</dbReference>
<evidence type="ECO:0000313" key="5">
    <source>
        <dbReference type="WBParaSite" id="Gr19_v10_g1537.t1"/>
    </source>
</evidence>
<sequence length="591" mass="63171">MCFSFPFAFFVLFLQQSVRFSVHAQLDASLLNGHNYAPKPTVPPELAKYFELDGHARELIDTLIAPRPGGFFPEKTYEISAPKAPPGPTEAPDQLQQIGKAVEQFLSGPPQTNEYQLPPGFNQGFSIGGTGGGKNMLAFQQSANPVHVDGEHSEAKTVGADGELRRKEPSPPPTSKSSIAGIPNDFPKLPKFPISALPAEIRRQQPMVMRQSPEIPKFASKPEVPEGGLGPAGESERPNSVSETSDALASNAADASEYGGLSDESPAPGGLIGTVLDLFGMNKEGKSPTDAGGIGRAVGNLLGGSNSPLPGKQFINNVLYKTLTSGSVQPSPSASINSSSGSDPFNSTSAIGLPIPPSVSLPPVLAALFPDLNTSTPITLSAAQQDAIGENLEMIQNLIVQPSSPLCNPKPVPVTEFNLDAFMGQWYQVMYSPPLAQSACSLVSYRKLADINNGGIGSIFEVFEHTTDGTPYSKPKITSGYAIIKQMGELIFRTTAHQEDVNIHVLFNGPPNERGQYEFTVVSTNCNYPVYVFARDPVSYKQRYETAVQQILEQKGVVNGISKMFNIISPVDATTCTFPTNLFNNNNNGRG</sequence>
<dbReference type="SUPFAM" id="SSF50814">
    <property type="entry name" value="Lipocalins"/>
    <property type="match status" value="1"/>
</dbReference>
<accession>A0A914H964</accession>
<dbReference type="Gene3D" id="2.40.128.20">
    <property type="match status" value="1"/>
</dbReference>
<keyword evidence="4" id="KW-1185">Reference proteome</keyword>
<feature type="region of interest" description="Disordered" evidence="1">
    <location>
        <begin position="146"/>
        <end position="188"/>
    </location>
</feature>
<name>A0A914H964_GLORO</name>
<dbReference type="InterPro" id="IPR012674">
    <property type="entry name" value="Calycin"/>
</dbReference>
<evidence type="ECO:0000256" key="2">
    <source>
        <dbReference type="SAM" id="SignalP"/>
    </source>
</evidence>
<feature type="chain" id="PRO_5037494687" description="Lipocalin domain-containing protein" evidence="2">
    <location>
        <begin position="25"/>
        <end position="591"/>
    </location>
</feature>
<dbReference type="AlphaFoldDB" id="A0A914H964"/>
<evidence type="ECO:0000259" key="3">
    <source>
        <dbReference type="Pfam" id="PF24976"/>
    </source>
</evidence>
<organism evidence="4 5">
    <name type="scientific">Globodera rostochiensis</name>
    <name type="common">Golden nematode worm</name>
    <name type="synonym">Heterodera rostochiensis</name>
    <dbReference type="NCBI Taxonomy" id="31243"/>
    <lineage>
        <taxon>Eukaryota</taxon>
        <taxon>Metazoa</taxon>
        <taxon>Ecdysozoa</taxon>
        <taxon>Nematoda</taxon>
        <taxon>Chromadorea</taxon>
        <taxon>Rhabditida</taxon>
        <taxon>Tylenchina</taxon>
        <taxon>Tylenchomorpha</taxon>
        <taxon>Tylenchoidea</taxon>
        <taxon>Heteroderidae</taxon>
        <taxon>Heteroderinae</taxon>
        <taxon>Globodera</taxon>
    </lineage>
</organism>
<evidence type="ECO:0000256" key="1">
    <source>
        <dbReference type="SAM" id="MobiDB-lite"/>
    </source>
</evidence>
<protein>
    <recommendedName>
        <fullName evidence="3">Lipocalin domain-containing protein</fullName>
    </recommendedName>
</protein>
<dbReference type="WBParaSite" id="Gr19_v10_g1537.t1">
    <property type="protein sequence ID" value="Gr19_v10_g1537.t1"/>
    <property type="gene ID" value="Gr19_v10_g1537"/>
</dbReference>
<dbReference type="PANTHER" id="PTHR37437">
    <property type="entry name" value="LIPOCALIN-RELATED PROTEIN-RELATED"/>
    <property type="match status" value="1"/>
</dbReference>
<feature type="region of interest" description="Disordered" evidence="1">
    <location>
        <begin position="214"/>
        <end position="267"/>
    </location>
</feature>
<dbReference type="Pfam" id="PF24976">
    <property type="entry name" value="Lipocalin_10"/>
    <property type="match status" value="1"/>
</dbReference>